<keyword evidence="1" id="KW-1015">Disulfide bond</keyword>
<evidence type="ECO:0000256" key="3">
    <source>
        <dbReference type="SAM" id="SignalP"/>
    </source>
</evidence>
<organism evidence="5 6">
    <name type="scientific">Elysia marginata</name>
    <dbReference type="NCBI Taxonomy" id="1093978"/>
    <lineage>
        <taxon>Eukaryota</taxon>
        <taxon>Metazoa</taxon>
        <taxon>Spiralia</taxon>
        <taxon>Lophotrochozoa</taxon>
        <taxon>Mollusca</taxon>
        <taxon>Gastropoda</taxon>
        <taxon>Heterobranchia</taxon>
        <taxon>Euthyneura</taxon>
        <taxon>Panpulmonata</taxon>
        <taxon>Sacoglossa</taxon>
        <taxon>Placobranchoidea</taxon>
        <taxon>Plakobranchidae</taxon>
        <taxon>Elysia</taxon>
    </lineage>
</organism>
<feature type="region of interest" description="Disordered" evidence="2">
    <location>
        <begin position="393"/>
        <end position="415"/>
    </location>
</feature>
<evidence type="ECO:0000256" key="1">
    <source>
        <dbReference type="ARBA" id="ARBA00023157"/>
    </source>
</evidence>
<evidence type="ECO:0000259" key="4">
    <source>
        <dbReference type="PROSITE" id="PS50958"/>
    </source>
</evidence>
<feature type="region of interest" description="Disordered" evidence="2">
    <location>
        <begin position="195"/>
        <end position="215"/>
    </location>
</feature>
<dbReference type="InterPro" id="IPR036024">
    <property type="entry name" value="Somatomedin_B-like_dom_sf"/>
</dbReference>
<gene>
    <name evidence="5" type="ORF">ElyMa_000067000</name>
</gene>
<accession>A0AAV4EH22</accession>
<dbReference type="PROSITE" id="PS50958">
    <property type="entry name" value="SMB_2"/>
    <property type="match status" value="1"/>
</dbReference>
<evidence type="ECO:0000313" key="6">
    <source>
        <dbReference type="Proteomes" id="UP000762676"/>
    </source>
</evidence>
<evidence type="ECO:0000313" key="5">
    <source>
        <dbReference type="EMBL" id="GFR59972.1"/>
    </source>
</evidence>
<feature type="domain" description="SMB" evidence="4">
    <location>
        <begin position="103"/>
        <end position="150"/>
    </location>
</feature>
<proteinExistence type="predicted"/>
<dbReference type="SUPFAM" id="SSF90188">
    <property type="entry name" value="Somatomedin B domain"/>
    <property type="match status" value="1"/>
</dbReference>
<dbReference type="AlphaFoldDB" id="A0AAV4EH22"/>
<dbReference type="InterPro" id="IPR001212">
    <property type="entry name" value="Somatomedin_B_dom"/>
</dbReference>
<dbReference type="Proteomes" id="UP000762676">
    <property type="component" value="Unassembled WGS sequence"/>
</dbReference>
<comment type="caution">
    <text evidence="5">The sequence shown here is derived from an EMBL/GenBank/DDBJ whole genome shotgun (WGS) entry which is preliminary data.</text>
</comment>
<reference evidence="5 6" key="1">
    <citation type="journal article" date="2021" name="Elife">
        <title>Chloroplast acquisition without the gene transfer in kleptoplastic sea slugs, Plakobranchus ocellatus.</title>
        <authorList>
            <person name="Maeda T."/>
            <person name="Takahashi S."/>
            <person name="Yoshida T."/>
            <person name="Shimamura S."/>
            <person name="Takaki Y."/>
            <person name="Nagai Y."/>
            <person name="Toyoda A."/>
            <person name="Suzuki Y."/>
            <person name="Arimoto A."/>
            <person name="Ishii H."/>
            <person name="Satoh N."/>
            <person name="Nishiyama T."/>
            <person name="Hasebe M."/>
            <person name="Maruyama T."/>
            <person name="Minagawa J."/>
            <person name="Obokata J."/>
            <person name="Shigenobu S."/>
        </authorList>
    </citation>
    <scope>NUCLEOTIDE SEQUENCE [LARGE SCALE GENOMIC DNA]</scope>
</reference>
<evidence type="ECO:0000256" key="2">
    <source>
        <dbReference type="SAM" id="MobiDB-lite"/>
    </source>
</evidence>
<name>A0AAV4EH22_9GAST</name>
<feature type="signal peptide" evidence="3">
    <location>
        <begin position="1"/>
        <end position="18"/>
    </location>
</feature>
<dbReference type="Pfam" id="PF01033">
    <property type="entry name" value="Somatomedin_B"/>
    <property type="match status" value="1"/>
</dbReference>
<feature type="compositionally biased region" description="Polar residues" evidence="2">
    <location>
        <begin position="393"/>
        <end position="405"/>
    </location>
</feature>
<dbReference type="Gene3D" id="4.10.410.20">
    <property type="match status" value="1"/>
</dbReference>
<keyword evidence="6" id="KW-1185">Reference proteome</keyword>
<sequence length="564" mass="63859">MTQRLSILLYLFATCVDADTSILSPTTEAVGIAMGHQSSTTEGKLHVTQSSYASLFTSTEKTYTLDYLRFSPRCRENATDFVYKNNLCNAATDPKNYLNSNKERYSCLGRCGHARPYSKQGQEMCACDPLCVLHNDCCRDMKIACPQEYATGKNTIANFQYPKPFCYLSRRPADFFFVASCPSLNNDQSESVETNWLSSQINDRPRSETSPTTQNTVQQLSGPLASFKVADPSVSVGLVYEDEFVYHYCSLSKATPYFLPKIIPLDCSNSPPVAADNSSVFQVLKWCTPLDVEDAITRFHRNCQQKIFVRCKCEENERFHDLIHNACIGYDQEVPVPGRLALQSNIPIGMQEHFKDKRCTITKLQTNSRVLSQTSKPVSENEKKLRLQMSVSPLPSSHRTGSYDSNDAIASGHDDATARRRGLNASVRTFEHESMTRSKNKVSFASEEDNLIFVVELNGTAERRFLCESLRDYLSECQLVDCADGRILWHDPQRYRHLGGYKCLSPAKVVLKRTADPNETVPLCLCQHILGVFSNEETWIIRMTIDRRSRCIYHFILPKEGKRN</sequence>
<protein>
    <recommendedName>
        <fullName evidence="4">SMB domain-containing protein</fullName>
    </recommendedName>
</protein>
<keyword evidence="3" id="KW-0732">Signal</keyword>
<feature type="chain" id="PRO_5043629634" description="SMB domain-containing protein" evidence="3">
    <location>
        <begin position="19"/>
        <end position="564"/>
    </location>
</feature>
<dbReference type="EMBL" id="BMAT01000121">
    <property type="protein sequence ID" value="GFR59972.1"/>
    <property type="molecule type" value="Genomic_DNA"/>
</dbReference>